<dbReference type="Gene3D" id="3.40.50.300">
    <property type="entry name" value="P-loop containing nucleotide triphosphate hydrolases"/>
    <property type="match status" value="1"/>
</dbReference>
<dbReference type="RefSeq" id="WP_377404124.1">
    <property type="nucleotide sequence ID" value="NZ_JBHTFQ010000006.1"/>
</dbReference>
<proteinExistence type="predicted"/>
<gene>
    <name evidence="3" type="ORF">ACFQXB_12440</name>
</gene>
<organism evidence="3 4">
    <name type="scientific">Plastorhodobacter daqingensis</name>
    <dbReference type="NCBI Taxonomy" id="1387281"/>
    <lineage>
        <taxon>Bacteria</taxon>
        <taxon>Pseudomonadati</taxon>
        <taxon>Pseudomonadota</taxon>
        <taxon>Alphaproteobacteria</taxon>
        <taxon>Rhodobacterales</taxon>
        <taxon>Paracoccaceae</taxon>
        <taxon>Plastorhodobacter</taxon>
    </lineage>
</organism>
<dbReference type="Proteomes" id="UP001596516">
    <property type="component" value="Unassembled WGS sequence"/>
</dbReference>
<dbReference type="InterPro" id="IPR035421">
    <property type="entry name" value="Terminase_6C"/>
</dbReference>
<evidence type="ECO:0000256" key="1">
    <source>
        <dbReference type="ARBA" id="ARBA00022612"/>
    </source>
</evidence>
<dbReference type="Pfam" id="PF03237">
    <property type="entry name" value="Terminase_6N"/>
    <property type="match status" value="1"/>
</dbReference>
<comment type="caution">
    <text evidence="3">The sequence shown here is derived from an EMBL/GenBank/DDBJ whole genome shotgun (WGS) entry which is preliminary data.</text>
</comment>
<keyword evidence="4" id="KW-1185">Reference proteome</keyword>
<dbReference type="EMBL" id="JBHTFQ010000006">
    <property type="protein sequence ID" value="MFC7705006.1"/>
    <property type="molecule type" value="Genomic_DNA"/>
</dbReference>
<name>A0ABW2UJW3_9RHOB</name>
<evidence type="ECO:0000313" key="3">
    <source>
        <dbReference type="EMBL" id="MFC7705006.1"/>
    </source>
</evidence>
<dbReference type="InterPro" id="IPR027417">
    <property type="entry name" value="P-loop_NTPase"/>
</dbReference>
<reference evidence="4" key="1">
    <citation type="journal article" date="2019" name="Int. J. Syst. Evol. Microbiol.">
        <title>The Global Catalogue of Microorganisms (GCM) 10K type strain sequencing project: providing services to taxonomists for standard genome sequencing and annotation.</title>
        <authorList>
            <consortium name="The Broad Institute Genomics Platform"/>
            <consortium name="The Broad Institute Genome Sequencing Center for Infectious Disease"/>
            <person name="Wu L."/>
            <person name="Ma J."/>
        </authorList>
    </citation>
    <scope>NUCLEOTIDE SEQUENCE [LARGE SCALE GENOMIC DNA]</scope>
    <source>
        <strain evidence="4">CGMCC 1.12750</strain>
    </source>
</reference>
<sequence>MRSGAGWLASAAPEVVDEFIAGLSDGALMALPWLFEFWAQPHQLPPEGDWKTWVILGGRGAGKTRAGAEWVRAEVEGPRPLDPGRSRRVALVGETFDQVRDVMIFGDSGILACSPPDRKPVWEATRRRLVWPNGAVAQAFSAHEPENLRGPQFDAAWVDELAKWKRGEDVWDMLQFALRLGEHPRQVVTTTPRNVAVLKQVLGNASTVSTHAATEANRAWLAASFLEEVRNRYAGTRLGRQELDGELLEDAEGALWTSAGLEAGRVDRAPRLGRVVVAVDPPVTGHNGSDECGIVVAGVVTDGPPADWKAYVLEDASVTGKSPAEWARAAIAAMERHGAERLVAEVNQGGDLVESVVRQVDPLVPYRAVRAAKGKAARAEPVAALYEQGRVHHLRGLGALEDQMCRMTPRGYEGRGSPDRVDALVWALHELMIQPAQHWRRPQMRSL</sequence>
<accession>A0ABW2UJW3</accession>
<evidence type="ECO:0000313" key="4">
    <source>
        <dbReference type="Proteomes" id="UP001596516"/>
    </source>
</evidence>
<evidence type="ECO:0000259" key="2">
    <source>
        <dbReference type="Pfam" id="PF17289"/>
    </source>
</evidence>
<dbReference type="Pfam" id="PF17289">
    <property type="entry name" value="Terminase_6C"/>
    <property type="match status" value="1"/>
</dbReference>
<keyword evidence="1" id="KW-1188">Viral release from host cell</keyword>
<dbReference type="Gene3D" id="3.30.420.240">
    <property type="match status" value="1"/>
</dbReference>
<feature type="domain" description="Terminase large subunit gp17-like C-terminal" evidence="2">
    <location>
        <begin position="278"/>
        <end position="430"/>
    </location>
</feature>
<protein>
    <submittedName>
        <fullName evidence="3">DNA-packaging protein</fullName>
    </submittedName>
</protein>